<gene>
    <name evidence="5" type="ORF">GSTUM_00004103001</name>
</gene>
<dbReference type="SMART" id="SM00324">
    <property type="entry name" value="RhoGAP"/>
    <property type="match status" value="1"/>
</dbReference>
<dbReference type="OMA" id="HQMFSDL"/>
<feature type="region of interest" description="Disordered" evidence="2">
    <location>
        <begin position="1426"/>
        <end position="1547"/>
    </location>
</feature>
<dbReference type="InterPro" id="IPR011993">
    <property type="entry name" value="PH-like_dom_sf"/>
</dbReference>
<feature type="region of interest" description="Disordered" evidence="2">
    <location>
        <begin position="370"/>
        <end position="776"/>
    </location>
</feature>
<feature type="compositionally biased region" description="Basic and acidic residues" evidence="2">
    <location>
        <begin position="610"/>
        <end position="625"/>
    </location>
</feature>
<feature type="compositionally biased region" description="Polar residues" evidence="2">
    <location>
        <begin position="166"/>
        <end position="177"/>
    </location>
</feature>
<dbReference type="STRING" id="656061.D5G4H0"/>
<sequence length="1580" mass="169663">MSHLPLHTPPTPPHFGLSDRGFPEHSTGTQDQLRVTVGSSASSLNNHYAGGNNTTGTLGHSNNNIHPPSPNLYALQVNLQGEARTVYTHQGYPSSPRKLPPLSQHPQRDNLITHQDFDREINTGNSNSGKGGGGGRIAHQQVSITHPQKSPYPPSSPYNHHNHYSLQSTIPSRTPQDQLERLQPEASSVTGGFLGPLANDSSHRYDSGSSSPYSVSRSLSGGSSNSVHGTSRDRGQPLLSVPETSSSAATTPAASPSMSSASFPRSIPRTSSIDSAISSASAQSGANHTSRDGNHSSAKEVSPTPAEIQSLIQTAGSAESLIAYMMKEKASAASQNAQLWKLVDKQRAMIYGLNKDLERALKDKEKYRKALKEQRGQLAPLPTSSMDPSRTFNESPAPSESAAGDSPRDGQPEANPLVRSESMPLPDRSRSDSSSVQGDSMAPYPPANSMGDRITSSTNQGTRGPNGQLAPDGVTSSLGNKHSDQSLGGQGNLQSGNSLPPMMESAEEGSAPLSKLDNVYPAIGTGPAKGPIPLRMKLGISTAVAPTSGLGKSPLRKAPPAPLSLGLHTESKLHDDTDEDDNVSIDEIVGYQQLSSQKSKEPEGTISDSDSEKSWQHTPVDKKAPSDFSSPEIEVHKSISLDRPAPSPQPAPGPRPQEKQASTLPKHNEGLLSPAAAGFGKEQSAISPGIKQQFARAPLPSPGLPSSPRPIDRPLGSPMPRIKSPGLPTTPRMSATPAPYGPGTPRMGLRMSASMPPRSPEYKGHEKNASASSLSSVGGFTKPGSLDGLSNLLILPSAIPSVDSRVVSSRMKPARASMMPGSKPRPLSEDSVFTLGVFSRANGKELLRVEKDVGALPALDSRLRNYITYSVKVPDRSLFSGHAPAKIDARRNAIDEYFAGVLGATMDERAALALCEFFSTDVVDNSVGRDSAPIFKDGSGITGTNQDGKPVKEGYLTKRGKNFGGWKARYFVLNGPVLKYYESPGGSHLGQIKLQNAQIGRQSQNRGVKEAAEGANDADNQYRHAFLVLEPKRKDSSTLVRHVLCAENDAERDEWVEALMQYVDKGGPDDDAHSTMSQVSQTSATGREGKKKRYGQRHNKDSKEKNGDDCLQALSYEETVSGVAPARGPTPEDHQQAQAMENRPMVGPVPDRGPVASKQISGPTNGSVISDLAAWGSKFSAPTNHAEQKSAKKRSIWGFRQRSSSDLTNQPQAAQPQQTYERIPVSRSVFGAPLEEAVHLSKPMGVDVHLPAVVYRCIQYLDAKDAASEEGIFRLSGSNVVIKGLRERFNTESDYNLLDNDEYYDVHAVAGLLKLYLRELPTNVLTTERREDFVKVTEMDDKAAKIAALNELVHTLPVENFELLRALSGHLIHIVENSDINKMTIRNVGIVFSPTLNIPAQVFSMFLHEYNHIFVRPEEGNLEALRSHHPKHPHQNPPSTPSPVSPRSPYPTPTDRRPSTTGSLLHPSNPNAAPLTPAMHSPLPPSRPAPQEPPITPRPQFASYEPAYGTVVTPTPTKQPAMGFPAPPPMLGDGLGDNGPSGAKARRRESSMMFMMGRKGYNRGVNNGGSAMVMEDSVYE</sequence>
<dbReference type="FunFam" id="2.30.29.30:FF:000452">
    <property type="entry name" value="Rho GTPase activator (Bem3)"/>
    <property type="match status" value="1"/>
</dbReference>
<feature type="compositionally biased region" description="Pro residues" evidence="2">
    <location>
        <begin position="1435"/>
        <end position="1452"/>
    </location>
</feature>
<feature type="region of interest" description="Disordered" evidence="2">
    <location>
        <begin position="1066"/>
        <end position="1109"/>
    </location>
</feature>
<dbReference type="RefSeq" id="XP_002842493.1">
    <property type="nucleotide sequence ID" value="XM_002842447.1"/>
</dbReference>
<feature type="domain" description="PH" evidence="3">
    <location>
        <begin position="949"/>
        <end position="1064"/>
    </location>
</feature>
<dbReference type="CDD" id="cd13277">
    <property type="entry name" value="PH_Bem3"/>
    <property type="match status" value="1"/>
</dbReference>
<dbReference type="GO" id="GO:0005096">
    <property type="term" value="F:GTPase activator activity"/>
    <property type="evidence" value="ECO:0007669"/>
    <property type="project" value="UniProtKB-KW"/>
</dbReference>
<dbReference type="SMART" id="SM00233">
    <property type="entry name" value="PH"/>
    <property type="match status" value="1"/>
</dbReference>
<feature type="domain" description="Rho-GAP" evidence="4">
    <location>
        <begin position="1232"/>
        <end position="1433"/>
    </location>
</feature>
<dbReference type="EMBL" id="FN429987">
    <property type="protein sequence ID" value="CAZ79413.1"/>
    <property type="molecule type" value="Genomic_DNA"/>
</dbReference>
<dbReference type="Gene3D" id="2.30.29.30">
    <property type="entry name" value="Pleckstrin-homology domain (PH domain)/Phosphotyrosine-binding domain (PTB)"/>
    <property type="match status" value="1"/>
</dbReference>
<dbReference type="Proteomes" id="UP000006911">
    <property type="component" value="Unassembled WGS sequence"/>
</dbReference>
<evidence type="ECO:0000313" key="6">
    <source>
        <dbReference type="Proteomes" id="UP000006911"/>
    </source>
</evidence>
<accession>D5G4H0</accession>
<dbReference type="Pfam" id="PF00620">
    <property type="entry name" value="RhoGAP"/>
    <property type="match status" value="1"/>
</dbReference>
<feature type="compositionally biased region" description="Polar residues" evidence="2">
    <location>
        <begin position="1074"/>
        <end position="1085"/>
    </location>
</feature>
<feature type="compositionally biased region" description="Basic and acidic residues" evidence="2">
    <location>
        <begin position="289"/>
        <end position="298"/>
    </location>
</feature>
<feature type="compositionally biased region" description="Low complexity" evidence="2">
    <location>
        <begin position="240"/>
        <end position="286"/>
    </location>
</feature>
<feature type="compositionally biased region" description="Polar residues" evidence="2">
    <location>
        <begin position="382"/>
        <end position="398"/>
    </location>
</feature>
<dbReference type="PANTHER" id="PTHR23176">
    <property type="entry name" value="RHO/RAC/CDC GTPASE-ACTIVATING PROTEIN"/>
    <property type="match status" value="1"/>
</dbReference>
<feature type="compositionally biased region" description="Polar residues" evidence="2">
    <location>
        <begin position="454"/>
        <end position="465"/>
    </location>
</feature>
<dbReference type="InterPro" id="IPR050729">
    <property type="entry name" value="Rho-GAP"/>
</dbReference>
<dbReference type="SUPFAM" id="SSF50729">
    <property type="entry name" value="PH domain-like"/>
    <property type="match status" value="1"/>
</dbReference>
<name>D5G4H0_TUBMM</name>
<dbReference type="InterPro" id="IPR008936">
    <property type="entry name" value="Rho_GTPase_activation_prot"/>
</dbReference>
<dbReference type="PANTHER" id="PTHR23176:SF129">
    <property type="entry name" value="RHO GTPASE ACTIVATING PROTEIN AT 16F, ISOFORM E-RELATED"/>
    <property type="match status" value="1"/>
</dbReference>
<feature type="compositionally biased region" description="Basic and acidic residues" evidence="2">
    <location>
        <begin position="1098"/>
        <end position="1108"/>
    </location>
</feature>
<dbReference type="GO" id="GO:0007165">
    <property type="term" value="P:signal transduction"/>
    <property type="evidence" value="ECO:0007669"/>
    <property type="project" value="InterPro"/>
</dbReference>
<dbReference type="PROSITE" id="PS50003">
    <property type="entry name" value="PH_DOMAIN"/>
    <property type="match status" value="1"/>
</dbReference>
<evidence type="ECO:0000259" key="4">
    <source>
        <dbReference type="PROSITE" id="PS50238"/>
    </source>
</evidence>
<dbReference type="Pfam" id="PF00169">
    <property type="entry name" value="PH"/>
    <property type="match status" value="1"/>
</dbReference>
<keyword evidence="1" id="KW-0343">GTPase activation</keyword>
<evidence type="ECO:0000256" key="2">
    <source>
        <dbReference type="SAM" id="MobiDB-lite"/>
    </source>
</evidence>
<dbReference type="SUPFAM" id="SSF48350">
    <property type="entry name" value="GTPase activation domain, GAP"/>
    <property type="match status" value="1"/>
</dbReference>
<dbReference type="InterPro" id="IPR001849">
    <property type="entry name" value="PH_domain"/>
</dbReference>
<dbReference type="HOGENOM" id="CLU_002671_0_0_1"/>
<dbReference type="GeneID" id="9184042"/>
<feature type="compositionally biased region" description="Pro residues" evidence="2">
    <location>
        <begin position="1482"/>
        <end position="1497"/>
    </location>
</feature>
<feature type="compositionally biased region" description="Low complexity" evidence="2">
    <location>
        <begin position="207"/>
        <end position="229"/>
    </location>
</feature>
<dbReference type="PROSITE" id="PS50238">
    <property type="entry name" value="RHOGAP"/>
    <property type="match status" value="1"/>
</dbReference>
<feature type="region of interest" description="Disordered" evidence="2">
    <location>
        <begin position="1"/>
        <end position="29"/>
    </location>
</feature>
<protein>
    <submittedName>
        <fullName evidence="5">(Perigord truffle) hypothetical protein</fullName>
    </submittedName>
</protein>
<dbReference type="KEGG" id="tml:GSTUM_00004103001"/>
<evidence type="ECO:0000256" key="1">
    <source>
        <dbReference type="ARBA" id="ARBA00022468"/>
    </source>
</evidence>
<evidence type="ECO:0000313" key="5">
    <source>
        <dbReference type="EMBL" id="CAZ79413.1"/>
    </source>
</evidence>
<feature type="compositionally biased region" description="Polar residues" evidence="2">
    <location>
        <begin position="1459"/>
        <end position="1471"/>
    </location>
</feature>
<dbReference type="eggNOG" id="KOG4269">
    <property type="taxonomic scope" value="Eukaryota"/>
</dbReference>
<keyword evidence="6" id="KW-1185">Reference proteome</keyword>
<feature type="compositionally biased region" description="Pro residues" evidence="2">
    <location>
        <begin position="699"/>
        <end position="708"/>
    </location>
</feature>
<dbReference type="InParanoid" id="D5G4H0"/>
<proteinExistence type="predicted"/>
<dbReference type="Gene3D" id="1.10.555.10">
    <property type="entry name" value="Rho GTPase activation protein"/>
    <property type="match status" value="1"/>
</dbReference>
<dbReference type="GO" id="GO:0005938">
    <property type="term" value="C:cell cortex"/>
    <property type="evidence" value="ECO:0007669"/>
    <property type="project" value="UniProtKB-ARBA"/>
</dbReference>
<dbReference type="InterPro" id="IPR000198">
    <property type="entry name" value="RhoGAP_dom"/>
</dbReference>
<reference evidence="5 6" key="1">
    <citation type="journal article" date="2010" name="Nature">
        <title>Perigord black truffle genome uncovers evolutionary origins and mechanisms of symbiosis.</title>
        <authorList>
            <person name="Martin F."/>
            <person name="Kohler A."/>
            <person name="Murat C."/>
            <person name="Balestrini R."/>
            <person name="Coutinho P.M."/>
            <person name="Jaillon O."/>
            <person name="Montanini B."/>
            <person name="Morin E."/>
            <person name="Noel B."/>
            <person name="Percudani R."/>
            <person name="Porcel B."/>
            <person name="Rubini A."/>
            <person name="Amicucci A."/>
            <person name="Amselem J."/>
            <person name="Anthouard V."/>
            <person name="Arcioni S."/>
            <person name="Artiguenave F."/>
            <person name="Aury J.M."/>
            <person name="Ballario P."/>
            <person name="Bolchi A."/>
            <person name="Brenna A."/>
            <person name="Brun A."/>
            <person name="Buee M."/>
            <person name="Cantarel B."/>
            <person name="Chevalier G."/>
            <person name="Couloux A."/>
            <person name="Da Silva C."/>
            <person name="Denoeud F."/>
            <person name="Duplessis S."/>
            <person name="Ghignone S."/>
            <person name="Hilselberger B."/>
            <person name="Iotti M."/>
            <person name="Marcais B."/>
            <person name="Mello A."/>
            <person name="Miranda M."/>
            <person name="Pacioni G."/>
            <person name="Quesneville H."/>
            <person name="Riccioni C."/>
            <person name="Ruotolo R."/>
            <person name="Splivallo R."/>
            <person name="Stocchi V."/>
            <person name="Tisserant E."/>
            <person name="Viscomi A.R."/>
            <person name="Zambonelli A."/>
            <person name="Zampieri E."/>
            <person name="Henrissat B."/>
            <person name="Lebrun M.H."/>
            <person name="Paolocci F."/>
            <person name="Bonfante P."/>
            <person name="Ottonello S."/>
            <person name="Wincker P."/>
        </authorList>
    </citation>
    <scope>NUCLEOTIDE SEQUENCE [LARGE SCALE GENOMIC DNA]</scope>
    <source>
        <strain evidence="5 6">Mel28</strain>
    </source>
</reference>
<feature type="region of interest" description="Disordered" evidence="2">
    <location>
        <begin position="145"/>
        <end position="306"/>
    </location>
</feature>
<dbReference type="FunCoup" id="D5G4H0">
    <property type="interactions" value="140"/>
</dbReference>
<feature type="compositionally biased region" description="Pro residues" evidence="2">
    <location>
        <begin position="645"/>
        <end position="655"/>
    </location>
</feature>
<evidence type="ECO:0000259" key="3">
    <source>
        <dbReference type="PROSITE" id="PS50003"/>
    </source>
</evidence>
<organism evidence="5 6">
    <name type="scientific">Tuber melanosporum (strain Mel28)</name>
    <name type="common">Perigord black truffle</name>
    <dbReference type="NCBI Taxonomy" id="656061"/>
    <lineage>
        <taxon>Eukaryota</taxon>
        <taxon>Fungi</taxon>
        <taxon>Dikarya</taxon>
        <taxon>Ascomycota</taxon>
        <taxon>Pezizomycotina</taxon>
        <taxon>Pezizomycetes</taxon>
        <taxon>Pezizales</taxon>
        <taxon>Tuberaceae</taxon>
        <taxon>Tuber</taxon>
    </lineage>
</organism>